<gene>
    <name evidence="1" type="ORF">EWM64_g8212</name>
</gene>
<dbReference type="AlphaFoldDB" id="A0A4Y9ZNG5"/>
<sequence length="125" mass="14655">MTNLYLLRRPLRDILNEWLERRDPVNPLKDRFDKEDRLFSTDHINYDRENAHTIGLSRVEKSPTSADNMPAIEFDPTRLTIIRHLGDDKSKRNIVLQAEWDGAICILKVACLVYVWSPLDVYVAF</sequence>
<keyword evidence="2" id="KW-1185">Reference proteome</keyword>
<organism evidence="1 2">
    <name type="scientific">Hericium alpestre</name>
    <dbReference type="NCBI Taxonomy" id="135208"/>
    <lineage>
        <taxon>Eukaryota</taxon>
        <taxon>Fungi</taxon>
        <taxon>Dikarya</taxon>
        <taxon>Basidiomycota</taxon>
        <taxon>Agaricomycotina</taxon>
        <taxon>Agaricomycetes</taxon>
        <taxon>Russulales</taxon>
        <taxon>Hericiaceae</taxon>
        <taxon>Hericium</taxon>
    </lineage>
</organism>
<reference evidence="1 2" key="1">
    <citation type="submission" date="2019-02" db="EMBL/GenBank/DDBJ databases">
        <title>Genome sequencing of the rare red list fungi Hericium alpestre (H. flagellum).</title>
        <authorList>
            <person name="Buettner E."/>
            <person name="Kellner H."/>
        </authorList>
    </citation>
    <scope>NUCLEOTIDE SEQUENCE [LARGE SCALE GENOMIC DNA]</scope>
    <source>
        <strain evidence="1 2">DSM 108284</strain>
    </source>
</reference>
<name>A0A4Y9ZNG5_9AGAM</name>
<protein>
    <submittedName>
        <fullName evidence="1">Uncharacterized protein</fullName>
    </submittedName>
</protein>
<dbReference type="EMBL" id="SFCI01001425">
    <property type="protein sequence ID" value="TFY75800.1"/>
    <property type="molecule type" value="Genomic_DNA"/>
</dbReference>
<comment type="caution">
    <text evidence="1">The sequence shown here is derived from an EMBL/GenBank/DDBJ whole genome shotgun (WGS) entry which is preliminary data.</text>
</comment>
<evidence type="ECO:0000313" key="1">
    <source>
        <dbReference type="EMBL" id="TFY75800.1"/>
    </source>
</evidence>
<dbReference type="Proteomes" id="UP000298061">
    <property type="component" value="Unassembled WGS sequence"/>
</dbReference>
<evidence type="ECO:0000313" key="2">
    <source>
        <dbReference type="Proteomes" id="UP000298061"/>
    </source>
</evidence>
<proteinExistence type="predicted"/>
<accession>A0A4Y9ZNG5</accession>